<evidence type="ECO:0000313" key="1">
    <source>
        <dbReference type="EMBL" id="ATG31130.1"/>
    </source>
</evidence>
<gene>
    <name evidence="1" type="primary">rpeCg4</name>
</gene>
<organism evidence="1">
    <name type="scientific">Griffithsia pacifica</name>
    <name type="common">Red alga</name>
    <dbReference type="NCBI Taxonomy" id="35689"/>
    <lineage>
        <taxon>Eukaryota</taxon>
        <taxon>Rhodophyta</taxon>
        <taxon>Florideophyceae</taxon>
        <taxon>Rhodymeniophycidae</taxon>
        <taxon>Ceramiales</taxon>
        <taxon>Ceramiaceae</taxon>
        <taxon>Griffithsia</taxon>
    </lineage>
</organism>
<dbReference type="EMBL" id="MF523559">
    <property type="protein sequence ID" value="ATG31130.1"/>
    <property type="molecule type" value="mRNA"/>
</dbReference>
<proteinExistence type="evidence at transcript level"/>
<dbReference type="IntAct" id="A0A291FEE7">
    <property type="interactions" value="1"/>
</dbReference>
<protein>
    <submittedName>
        <fullName evidence="1">LR gamma4</fullName>
    </submittedName>
</protein>
<accession>A0A291FEE7</accession>
<dbReference type="SMR" id="A0A291FEE7"/>
<reference evidence="1" key="1">
    <citation type="journal article" date="2017" name="Nature">
        <title>Structure of phycobilisome from the red alga Griffithsia pacifica.</title>
        <authorList>
            <person name="Zhang J."/>
            <person name="Ma J."/>
            <person name="Liu D."/>
            <person name="Qin S."/>
            <person name="Sun S."/>
            <person name="Zhao J."/>
            <person name="Sui S.F."/>
        </authorList>
    </citation>
    <scope>NUCLEOTIDE SEQUENCE</scope>
</reference>
<name>A0A291FEE7_GRIPA</name>
<dbReference type="AlphaFoldDB" id="A0A291FEE7"/>
<sequence>MDSPAFAVNGMFSAVKVGNSSFTENKVTAVSKTAPTASVRMVVDPFQRKFQSIGKIGIDYSRPKKLATYKRVGYSVGLDFPNAVSMAGHYSLTDCTRAGGAAKILMKYDEYCAKGMLQVYKRSAVSTGVYTTKCTEATQPGVAYDVRVFNRTAAFRQAQKPVNVRLGEQYAARKACVTLAHNCSREEAQFKNMPMSCATFLAGKMEAMGTCYRTVRPSSKAEDYMAGSVRMQVYQKGNASGVYPVGGCEDGHAKGDADLRRVIALASEYRAAQQGAAAVTGAQYASSKMAIQLYGHSCNHEEGQFCDYPAVAAAMCRY</sequence>